<dbReference type="InterPro" id="IPR029044">
    <property type="entry name" value="Nucleotide-diphossugar_trans"/>
</dbReference>
<dbReference type="Pfam" id="PF00535">
    <property type="entry name" value="Glycos_transf_2"/>
    <property type="match status" value="1"/>
</dbReference>
<dbReference type="InterPro" id="IPR001173">
    <property type="entry name" value="Glyco_trans_2-like"/>
</dbReference>
<accession>A0A8J7MQG7</accession>
<dbReference type="Proteomes" id="UP000619033">
    <property type="component" value="Unassembled WGS sequence"/>
</dbReference>
<organism evidence="2 3">
    <name type="scientific">Fuscibacter oryzae</name>
    <dbReference type="NCBI Taxonomy" id="2803939"/>
    <lineage>
        <taxon>Bacteria</taxon>
        <taxon>Pseudomonadati</taxon>
        <taxon>Pseudomonadota</taxon>
        <taxon>Alphaproteobacteria</taxon>
        <taxon>Rhodobacterales</taxon>
        <taxon>Paracoccaceae</taxon>
        <taxon>Fuscibacter</taxon>
    </lineage>
</organism>
<reference evidence="2" key="1">
    <citation type="submission" date="2021-01" db="EMBL/GenBank/DDBJ databases">
        <title>Genome seq and assembly of Tabrizicola sp. KVB23.</title>
        <authorList>
            <person name="Chhetri G."/>
        </authorList>
    </citation>
    <scope>NUCLEOTIDE SEQUENCE</scope>
    <source>
        <strain evidence="2">KVB23</strain>
    </source>
</reference>
<proteinExistence type="predicted"/>
<comment type="caution">
    <text evidence="2">The sequence shown here is derived from an EMBL/GenBank/DDBJ whole genome shotgun (WGS) entry which is preliminary data.</text>
</comment>
<dbReference type="SUPFAM" id="SSF53448">
    <property type="entry name" value="Nucleotide-diphospho-sugar transferases"/>
    <property type="match status" value="1"/>
</dbReference>
<dbReference type="RefSeq" id="WP_202659738.1">
    <property type="nucleotide sequence ID" value="NZ_JAESVP010000004.1"/>
</dbReference>
<feature type="domain" description="Glycosyltransferase 2-like" evidence="1">
    <location>
        <begin position="7"/>
        <end position="118"/>
    </location>
</feature>
<evidence type="ECO:0000259" key="1">
    <source>
        <dbReference type="Pfam" id="PF00535"/>
    </source>
</evidence>
<name>A0A8J7MQG7_9RHOB</name>
<gene>
    <name evidence="2" type="ORF">JI744_08895</name>
</gene>
<evidence type="ECO:0000313" key="2">
    <source>
        <dbReference type="EMBL" id="MBL4928218.1"/>
    </source>
</evidence>
<keyword evidence="3" id="KW-1185">Reference proteome</keyword>
<dbReference type="Gene3D" id="3.90.550.10">
    <property type="entry name" value="Spore Coat Polysaccharide Biosynthesis Protein SpsA, Chain A"/>
    <property type="match status" value="1"/>
</dbReference>
<sequence length="334" mass="35894">MGLRVDIGVFAHNEAAGIAAMVRTLVQQDSGGMDLRVVILANGCRDETAALARTAAAGLARVEVADLAAPGKSRTWNTFVHDVSRPDADILIFADSDITLPAADCLARLAQGLSARPALWVLNSQPVKDIAANPVGLTPLDRMIAAAGGGLDDWKHAICGQLYAMPAAAARRFHLPIGLPVEDGFLRAMVLTDALTGPEDFSRIDGLDGLFHIYASERSIGALLRHQVRIVIGSAINAALFAQLRDLPADRRHPQLRTSAADSAWVGGVIRQRLPSWRFGYVPWHFLTKRLARGFAAPRNAKRLPVVAAGFGFDAIVYIWAQIRMAKGDGAGFW</sequence>
<dbReference type="AlphaFoldDB" id="A0A8J7MQG7"/>
<dbReference type="EMBL" id="JAESVP010000004">
    <property type="protein sequence ID" value="MBL4928218.1"/>
    <property type="molecule type" value="Genomic_DNA"/>
</dbReference>
<protein>
    <submittedName>
        <fullName evidence="2">Glycosyltransferase</fullName>
    </submittedName>
</protein>
<evidence type="ECO:0000313" key="3">
    <source>
        <dbReference type="Proteomes" id="UP000619033"/>
    </source>
</evidence>